<keyword evidence="4" id="KW-1185">Reference proteome</keyword>
<dbReference type="InterPro" id="IPR012338">
    <property type="entry name" value="Beta-lactam/transpept-like"/>
</dbReference>
<keyword evidence="3" id="KW-0378">Hydrolase</keyword>
<comment type="caution">
    <text evidence="3">The sequence shown here is derived from an EMBL/GenBank/DDBJ whole genome shotgun (WGS) entry which is preliminary data.</text>
</comment>
<feature type="compositionally biased region" description="Low complexity" evidence="1">
    <location>
        <begin position="290"/>
        <end position="304"/>
    </location>
</feature>
<accession>A0A246JVP3</accession>
<dbReference type="InterPro" id="IPR001466">
    <property type="entry name" value="Beta-lactam-related"/>
</dbReference>
<name>A0A246JVP3_9SPHN</name>
<dbReference type="EMBL" id="NISK01000002">
    <property type="protein sequence ID" value="OWQ97139.1"/>
    <property type="molecule type" value="Genomic_DNA"/>
</dbReference>
<feature type="domain" description="Beta-lactamase-related" evidence="2">
    <location>
        <begin position="100"/>
        <end position="409"/>
    </location>
</feature>
<evidence type="ECO:0000259" key="2">
    <source>
        <dbReference type="Pfam" id="PF00144"/>
    </source>
</evidence>
<dbReference type="GO" id="GO:0016787">
    <property type="term" value="F:hydrolase activity"/>
    <property type="evidence" value="ECO:0007669"/>
    <property type="project" value="UniProtKB-KW"/>
</dbReference>
<dbReference type="PANTHER" id="PTHR46825">
    <property type="entry name" value="D-ALANYL-D-ALANINE-CARBOXYPEPTIDASE/ENDOPEPTIDASE AMPH"/>
    <property type="match status" value="1"/>
</dbReference>
<sequence>MTTFIAITPLSAFLRPMKSAWHPASTKGRPMPSSLVAARAQSPRIGSTTPFVARLLLAAIAASMAMPAGAFSGGSSVPFEGALRRAVAIKGAADQRFDLAERMAHYRVPGVSIAVIENCRIVDARGFGLRTWGGDPVSAETIFQAGSISKSVTAIGALRLFERGTLALDRDVRLQMKGWAYKDTLEPVTLRHLLAHTAGTNVAGMKGYLPGAPLPSTEQILKGEKPSNIPAIIVESEPGSRWRYSGGGYVVAQSLMSEATGKDFAPLMQDLVLKPLAMTRSSYEQPLPQSRHAAAAEATSADGSALPGKWRTYPEMAAAGLWTTPSDLARFAIGLARSARGDESAILNKSANDQLMTRGLGNWGLGVNLGPDVGVRQISHTGKTIGFTSMFIIYPDHCQGAVVMTNGYDGGWLINEIMGAIGDVYQWPGRQEPAVQATIPLTEAITRRFAGNYRLKDFPAERFSISRDAHGDLRWAREGHVGRTLLPATPAKLFSPDSFMTIESPDPDRAATVTLSFDGGSNIAERID</sequence>
<dbReference type="PANTHER" id="PTHR46825:SF12">
    <property type="entry name" value="PENICILLIN-BINDING PROTEIN 4"/>
    <property type="match status" value="1"/>
</dbReference>
<reference evidence="3 4" key="1">
    <citation type="journal article" date="2010" name="Int. J. Syst. Evol. Microbiol.">
        <title>Sphingopyxis bauzanensis sp. nov., a psychrophilic bacterium isolated from soil.</title>
        <authorList>
            <person name="Zhang D.C."/>
            <person name="Liu H.C."/>
            <person name="Xin Y.H."/>
            <person name="Zhou Y.G."/>
            <person name="Schinner F."/>
            <person name="Margesin R."/>
        </authorList>
    </citation>
    <scope>NUCLEOTIDE SEQUENCE [LARGE SCALE GENOMIC DNA]</scope>
    <source>
        <strain evidence="3 4">DSM 22271</strain>
    </source>
</reference>
<organism evidence="3 4">
    <name type="scientific">Sphingopyxis bauzanensis</name>
    <dbReference type="NCBI Taxonomy" id="651663"/>
    <lineage>
        <taxon>Bacteria</taxon>
        <taxon>Pseudomonadati</taxon>
        <taxon>Pseudomonadota</taxon>
        <taxon>Alphaproteobacteria</taxon>
        <taxon>Sphingomonadales</taxon>
        <taxon>Sphingomonadaceae</taxon>
        <taxon>Sphingopyxis</taxon>
    </lineage>
</organism>
<dbReference type="Pfam" id="PF00144">
    <property type="entry name" value="Beta-lactamase"/>
    <property type="match status" value="1"/>
</dbReference>
<feature type="region of interest" description="Disordered" evidence="1">
    <location>
        <begin position="283"/>
        <end position="304"/>
    </location>
</feature>
<protein>
    <submittedName>
        <fullName evidence="3">Serine hydrolase</fullName>
    </submittedName>
</protein>
<dbReference type="Gene3D" id="3.40.710.10">
    <property type="entry name" value="DD-peptidase/beta-lactamase superfamily"/>
    <property type="match status" value="1"/>
</dbReference>
<gene>
    <name evidence="3" type="ORF">CDQ92_08685</name>
</gene>
<proteinExistence type="predicted"/>
<evidence type="ECO:0000256" key="1">
    <source>
        <dbReference type="SAM" id="MobiDB-lite"/>
    </source>
</evidence>
<dbReference type="Proteomes" id="UP000197361">
    <property type="component" value="Unassembled WGS sequence"/>
</dbReference>
<dbReference type="InterPro" id="IPR050491">
    <property type="entry name" value="AmpC-like"/>
</dbReference>
<dbReference type="SUPFAM" id="SSF56601">
    <property type="entry name" value="beta-lactamase/transpeptidase-like"/>
    <property type="match status" value="1"/>
</dbReference>
<evidence type="ECO:0000313" key="4">
    <source>
        <dbReference type="Proteomes" id="UP000197361"/>
    </source>
</evidence>
<evidence type="ECO:0000313" key="3">
    <source>
        <dbReference type="EMBL" id="OWQ97139.1"/>
    </source>
</evidence>
<dbReference type="AlphaFoldDB" id="A0A246JVP3"/>